<reference evidence="4" key="1">
    <citation type="submission" date="2015-04" db="EMBL/GenBank/DDBJ databases">
        <title>The genome sequence of the plant pathogenic Rhizarian Plasmodiophora brassicae reveals insights in its biotrophic life cycle and the origin of chitin synthesis.</title>
        <authorList>
            <person name="Schwelm A."/>
            <person name="Fogelqvist J."/>
            <person name="Knaust A."/>
            <person name="Julke S."/>
            <person name="Lilja T."/>
            <person name="Dhandapani V."/>
            <person name="Bonilla-Rosso G."/>
            <person name="Karlsson M."/>
            <person name="Shevchenko A."/>
            <person name="Choi S.R."/>
            <person name="Kim H.G."/>
            <person name="Park J.Y."/>
            <person name="Lim Y.P."/>
            <person name="Ludwig-Muller J."/>
            <person name="Dixelius C."/>
        </authorList>
    </citation>
    <scope>NUCLEOTIDE SEQUENCE</scope>
    <source>
        <tissue evidence="4">Potato root galls</tissue>
    </source>
</reference>
<dbReference type="CDD" id="cd00086">
    <property type="entry name" value="homeodomain"/>
    <property type="match status" value="1"/>
</dbReference>
<accession>A0A0H5RCU9</accession>
<dbReference type="InterPro" id="IPR057939">
    <property type="entry name" value="TRF2_HOY1_PH"/>
</dbReference>
<dbReference type="PANTHER" id="PTHR33494">
    <property type="entry name" value="OS02G0793800 PROTEIN"/>
    <property type="match status" value="1"/>
</dbReference>
<dbReference type="PROSITE" id="PS50071">
    <property type="entry name" value="HOMEOBOX_2"/>
    <property type="match status" value="1"/>
</dbReference>
<dbReference type="InterPro" id="IPR009057">
    <property type="entry name" value="Homeodomain-like_sf"/>
</dbReference>
<dbReference type="GO" id="GO:0003677">
    <property type="term" value="F:DNA binding"/>
    <property type="evidence" value="ECO:0007669"/>
    <property type="project" value="UniProtKB-UniRule"/>
</dbReference>
<evidence type="ECO:0000256" key="1">
    <source>
        <dbReference type="PROSITE-ProRule" id="PRU00108"/>
    </source>
</evidence>
<feature type="non-terminal residue" evidence="4">
    <location>
        <position position="1"/>
    </location>
</feature>
<dbReference type="InterPro" id="IPR001356">
    <property type="entry name" value="HD"/>
</dbReference>
<keyword evidence="1 2" id="KW-0238">DNA-binding</keyword>
<dbReference type="Gene3D" id="1.10.10.60">
    <property type="entry name" value="Homeodomain-like"/>
    <property type="match status" value="1"/>
</dbReference>
<evidence type="ECO:0000259" key="3">
    <source>
        <dbReference type="PROSITE" id="PS50071"/>
    </source>
</evidence>
<keyword evidence="1 2" id="KW-0371">Homeobox</keyword>
<feature type="domain" description="Homeobox" evidence="3">
    <location>
        <begin position="24"/>
        <end position="78"/>
    </location>
</feature>
<name>A0A0H5RCU9_9EUKA</name>
<dbReference type="GO" id="GO:0005634">
    <property type="term" value="C:nucleus"/>
    <property type="evidence" value="ECO:0007669"/>
    <property type="project" value="UniProtKB-SubCell"/>
</dbReference>
<comment type="subcellular location">
    <subcellularLocation>
        <location evidence="1 2">Nucleus</location>
    </subcellularLocation>
</comment>
<dbReference type="EMBL" id="HACM01010985">
    <property type="protein sequence ID" value="CRZ11427.1"/>
    <property type="molecule type" value="Transcribed_RNA"/>
</dbReference>
<dbReference type="AlphaFoldDB" id="A0A0H5RCU9"/>
<proteinExistence type="predicted"/>
<dbReference type="SUPFAM" id="SSF46689">
    <property type="entry name" value="Homeodomain-like"/>
    <property type="match status" value="1"/>
</dbReference>
<organism evidence="4">
    <name type="scientific">Spongospora subterranea</name>
    <dbReference type="NCBI Taxonomy" id="70186"/>
    <lineage>
        <taxon>Eukaryota</taxon>
        <taxon>Sar</taxon>
        <taxon>Rhizaria</taxon>
        <taxon>Endomyxa</taxon>
        <taxon>Phytomyxea</taxon>
        <taxon>Plasmodiophorida</taxon>
        <taxon>Plasmodiophoridae</taxon>
        <taxon>Spongospora</taxon>
    </lineage>
</organism>
<keyword evidence="1 2" id="KW-0539">Nucleus</keyword>
<dbReference type="Pfam" id="PF24818">
    <property type="entry name" value="PH_TRF2_HOY1"/>
    <property type="match status" value="1"/>
</dbReference>
<evidence type="ECO:0000256" key="2">
    <source>
        <dbReference type="RuleBase" id="RU000682"/>
    </source>
</evidence>
<evidence type="ECO:0000313" key="4">
    <source>
        <dbReference type="EMBL" id="CRZ11427.1"/>
    </source>
</evidence>
<dbReference type="PANTHER" id="PTHR33494:SF1">
    <property type="entry name" value="C2H2-TYPE DOMAIN-CONTAINING PROTEIN-RELATED"/>
    <property type="match status" value="1"/>
</dbReference>
<protein>
    <recommendedName>
        <fullName evidence="3">Homeobox domain-containing protein</fullName>
    </recommendedName>
</protein>
<dbReference type="SMART" id="SM00389">
    <property type="entry name" value="HOX"/>
    <property type="match status" value="1"/>
</dbReference>
<sequence>GGSGGVCLSRPRVYTIKMAQIMPTSPDSSRNTVQAQIRAYLEANFARDPNPNPTALQAIASQCGQTTDAVNAWFAARRNLRMPTAAGSGNSAQPHTDKIDVSACFPLISLKIGDFQQSAQFRGELAGQFDFDRQSIMWLILKEGIAHKFEMSFESVTALDLSATSRTTARIMIQFASAPSFFEEVEPSPSKQTVWKQIDDFTGNQSASTDLTHILIANKNDVEPHLRALLAFSAAIKAMVGQGINRSPAPSDAPHTPR</sequence>
<feature type="DNA-binding region" description="Homeobox" evidence="1">
    <location>
        <begin position="26"/>
        <end position="79"/>
    </location>
</feature>
<dbReference type="Pfam" id="PF00046">
    <property type="entry name" value="Homeodomain"/>
    <property type="match status" value="1"/>
</dbReference>